<dbReference type="EMBL" id="CP108125">
    <property type="protein sequence ID" value="WTO86988.1"/>
    <property type="molecule type" value="Genomic_DNA"/>
</dbReference>
<dbReference type="RefSeq" id="WP_406261129.1">
    <property type="nucleotide sequence ID" value="NZ_CP108125.1"/>
</dbReference>
<dbReference type="InterPro" id="IPR015943">
    <property type="entry name" value="WD40/YVTN_repeat-like_dom_sf"/>
</dbReference>
<name>A0ABZ1J495_9ACTN</name>
<accession>A0ABZ1J495</accession>
<organism evidence="1 2">
    <name type="scientific">Streptomyces nigra</name>
    <dbReference type="NCBI Taxonomy" id="1827580"/>
    <lineage>
        <taxon>Bacteria</taxon>
        <taxon>Bacillati</taxon>
        <taxon>Actinomycetota</taxon>
        <taxon>Actinomycetes</taxon>
        <taxon>Kitasatosporales</taxon>
        <taxon>Streptomycetaceae</taxon>
        <taxon>Streptomyces</taxon>
    </lineage>
</organism>
<gene>
    <name evidence="1" type="ORF">OHU27_32950</name>
</gene>
<dbReference type="SUPFAM" id="SSF51004">
    <property type="entry name" value="C-terminal (heme d1) domain of cytochrome cd1-nitrite reductase"/>
    <property type="match status" value="1"/>
</dbReference>
<dbReference type="Gene3D" id="2.130.10.10">
    <property type="entry name" value="YVTN repeat-like/Quinoprotein amine dehydrogenase"/>
    <property type="match status" value="1"/>
</dbReference>
<evidence type="ECO:0000313" key="1">
    <source>
        <dbReference type="EMBL" id="WTO86988.1"/>
    </source>
</evidence>
<reference evidence="1 2" key="1">
    <citation type="submission" date="2022-10" db="EMBL/GenBank/DDBJ databases">
        <title>The complete genomes of actinobacterial strains from the NBC collection.</title>
        <authorList>
            <person name="Joergensen T.S."/>
            <person name="Alvarez Arevalo M."/>
            <person name="Sterndorff E.B."/>
            <person name="Faurdal D."/>
            <person name="Vuksanovic O."/>
            <person name="Mourched A.-S."/>
            <person name="Charusanti P."/>
            <person name="Shaw S."/>
            <person name="Blin K."/>
            <person name="Weber T."/>
        </authorList>
    </citation>
    <scope>NUCLEOTIDE SEQUENCE [LARGE SCALE GENOMIC DNA]</scope>
    <source>
        <strain evidence="1 2">NBC_00206</strain>
    </source>
</reference>
<proteinExistence type="predicted"/>
<sequence>MSRPARLVASLDAPSPVTGFDTAPCLMSGPGARFLVQRDDTELIVCELAGWAPGSTIRFPAPWPPELGSWALSPGADLAVFAGRHALRAVDRSGRTRWELRHPCWAGCAGHTDASKYVGDRDHRYSGSGSVAFATDGKLVWAHIPGPSADEDADGDDGPEVWLVLDAADGTVLARAATGTVAAGSVHVPHPDPGRMGLSVGEGQDGSPLLWGRWDGSRLTVDTFGGEDRVLLAVSPTGDRLLTVTHDQDTLAVHRAADGSVTAALDAEAVPPHPAAEEDAGDAEADEIRAYFDYEGGFVDEETVVVGTTESDEEYGAGRHWLVAPASPRPLDRITYPREVSGPPRALGDGTWYTVSAADSALHVWAL</sequence>
<dbReference type="Proteomes" id="UP001622690">
    <property type="component" value="Chromosome"/>
</dbReference>
<evidence type="ECO:0000313" key="2">
    <source>
        <dbReference type="Proteomes" id="UP001622690"/>
    </source>
</evidence>
<keyword evidence="2" id="KW-1185">Reference proteome</keyword>
<protein>
    <submittedName>
        <fullName evidence="1">Uncharacterized protein</fullName>
    </submittedName>
</protein>
<dbReference type="InterPro" id="IPR011048">
    <property type="entry name" value="Haem_d1_sf"/>
</dbReference>